<dbReference type="CDD" id="cd11386">
    <property type="entry name" value="MCP_signal"/>
    <property type="match status" value="1"/>
</dbReference>
<dbReference type="EMBL" id="JANIGO010000004">
    <property type="protein sequence ID" value="MCQ8897319.1"/>
    <property type="molecule type" value="Genomic_DNA"/>
</dbReference>
<dbReference type="InterPro" id="IPR003660">
    <property type="entry name" value="HAMP_dom"/>
</dbReference>
<evidence type="ECO:0000259" key="5">
    <source>
        <dbReference type="PROSITE" id="PS50111"/>
    </source>
</evidence>
<dbReference type="Pfam" id="PF00015">
    <property type="entry name" value="MCPsignal"/>
    <property type="match status" value="1"/>
</dbReference>
<comment type="caution">
    <text evidence="7">The sequence shown here is derived from an EMBL/GenBank/DDBJ whole genome shotgun (WGS) entry which is preliminary data.</text>
</comment>
<dbReference type="Gene3D" id="1.10.287.950">
    <property type="entry name" value="Methyl-accepting chemotaxis protein"/>
    <property type="match status" value="1"/>
</dbReference>
<dbReference type="SUPFAM" id="SSF58104">
    <property type="entry name" value="Methyl-accepting chemotaxis protein (MCP) signaling domain"/>
    <property type="match status" value="1"/>
</dbReference>
<dbReference type="Pfam" id="PF05227">
    <property type="entry name" value="CHASE3"/>
    <property type="match status" value="1"/>
</dbReference>
<feature type="domain" description="HAMP" evidence="6">
    <location>
        <begin position="211"/>
        <end position="263"/>
    </location>
</feature>
<dbReference type="RefSeq" id="WP_256765118.1">
    <property type="nucleotide sequence ID" value="NZ_JANIGO010000004.1"/>
</dbReference>
<evidence type="ECO:0000259" key="6">
    <source>
        <dbReference type="PROSITE" id="PS50885"/>
    </source>
</evidence>
<proteinExistence type="inferred from homology"/>
<keyword evidence="8" id="KW-1185">Reference proteome</keyword>
<feature type="domain" description="Methyl-accepting transducer" evidence="5">
    <location>
        <begin position="268"/>
        <end position="504"/>
    </location>
</feature>
<gene>
    <name evidence="7" type="ORF">NQT62_12835</name>
</gene>
<evidence type="ECO:0000313" key="8">
    <source>
        <dbReference type="Proteomes" id="UP001204142"/>
    </source>
</evidence>
<evidence type="ECO:0000256" key="2">
    <source>
        <dbReference type="ARBA" id="ARBA00029447"/>
    </source>
</evidence>
<keyword evidence="4" id="KW-0472">Membrane</keyword>
<keyword evidence="4" id="KW-1133">Transmembrane helix</keyword>
<dbReference type="CDD" id="cd19410">
    <property type="entry name" value="HK9-like_sensor"/>
    <property type="match status" value="1"/>
</dbReference>
<protein>
    <submittedName>
        <fullName evidence="7">Methyl-accepting chemotaxis protein</fullName>
    </submittedName>
</protein>
<evidence type="ECO:0000256" key="3">
    <source>
        <dbReference type="PROSITE-ProRule" id="PRU00284"/>
    </source>
</evidence>
<dbReference type="PANTHER" id="PTHR32089:SF112">
    <property type="entry name" value="LYSOZYME-LIKE PROTEIN-RELATED"/>
    <property type="match status" value="1"/>
</dbReference>
<evidence type="ECO:0000313" key="7">
    <source>
        <dbReference type="EMBL" id="MCQ8897319.1"/>
    </source>
</evidence>
<accession>A0ABT1WIH6</accession>
<evidence type="ECO:0000256" key="4">
    <source>
        <dbReference type="SAM" id="Phobius"/>
    </source>
</evidence>
<keyword evidence="4" id="KW-0812">Transmembrane</keyword>
<evidence type="ECO:0000256" key="1">
    <source>
        <dbReference type="ARBA" id="ARBA00023224"/>
    </source>
</evidence>
<dbReference type="SMART" id="SM00304">
    <property type="entry name" value="HAMP"/>
    <property type="match status" value="1"/>
</dbReference>
<comment type="similarity">
    <text evidence="2">Belongs to the methyl-accepting chemotaxis (MCP) protein family.</text>
</comment>
<feature type="transmembrane region" description="Helical" evidence="4">
    <location>
        <begin position="188"/>
        <end position="209"/>
    </location>
</feature>
<keyword evidence="1 3" id="KW-0807">Transducer</keyword>
<name>A0ABT1WIH6_9BURK</name>
<dbReference type="InterPro" id="IPR007891">
    <property type="entry name" value="CHASE3"/>
</dbReference>
<dbReference type="InterPro" id="IPR004089">
    <property type="entry name" value="MCPsignal_dom"/>
</dbReference>
<dbReference type="PROSITE" id="PS50111">
    <property type="entry name" value="CHEMOTAXIS_TRANSDUC_2"/>
    <property type="match status" value="1"/>
</dbReference>
<dbReference type="SMART" id="SM00283">
    <property type="entry name" value="MA"/>
    <property type="match status" value="1"/>
</dbReference>
<dbReference type="Proteomes" id="UP001204142">
    <property type="component" value="Unassembled WGS sequence"/>
</dbReference>
<dbReference type="PANTHER" id="PTHR32089">
    <property type="entry name" value="METHYL-ACCEPTING CHEMOTAXIS PROTEIN MCPB"/>
    <property type="match status" value="1"/>
</dbReference>
<organism evidence="7 8">
    <name type="scientific">Limnobacter humi</name>
    <dbReference type="NCBI Taxonomy" id="1778671"/>
    <lineage>
        <taxon>Bacteria</taxon>
        <taxon>Pseudomonadati</taxon>
        <taxon>Pseudomonadota</taxon>
        <taxon>Betaproteobacteria</taxon>
        <taxon>Burkholderiales</taxon>
        <taxon>Burkholderiaceae</taxon>
        <taxon>Limnobacter</taxon>
    </lineage>
</organism>
<dbReference type="PROSITE" id="PS50885">
    <property type="entry name" value="HAMP"/>
    <property type="match status" value="1"/>
</dbReference>
<sequence>MKTLKAKLALSFAALIVLSAITGVVGLISARNIQTNSAMNVHTYEVINTVSGLRESIINIETGQRGFLLRGYEDYLKPYQDGQASVTENLSQGMKLTADNPAQVERFKQFQEIYTGWLERVINHLIDTRRQLNQQKVSQADYDEDIRSVSSKPHMDKMREILGAIEGEEQRLLTLRQKASEDAYQSSIVSVGVAMGLAVLLGLSSYLLFAKLLQRKLSTANAHIQALAEGNLSQRIVAGQDDEIDAILQALHAAQLNLNRLMNGLRVSAHALGSSAEQVEQSSGSMAQASNQQAEATSSMAAAVEELTVSITQITDNSEDAAQTALQAKAAADEGQLKLGKVVDGIAQIAKAVENSATAVKSLEHQSQSISEIISTITEIAEKTNLLALNAAIEAARAGEQGRGFAVVADEVRKLAEQTKGSTDRISGMVFEIQRITGQAVQSMGSSVELVQDGIAQADLVTTTIDDIKRKADRVSEAIRAISVSMKEQSNVSVDISRNVERVAQMTEENTASATQNKAVSAHLLQLSNDLMQSVASFKTQSA</sequence>
<reference evidence="7 8" key="1">
    <citation type="submission" date="2022-07" db="EMBL/GenBank/DDBJ databases">
        <authorList>
            <person name="Xamxidin M."/>
            <person name="Wu M."/>
        </authorList>
    </citation>
    <scope>NUCLEOTIDE SEQUENCE [LARGE SCALE GENOMIC DNA]</scope>
    <source>
        <strain evidence="7 8">NBRC 111650</strain>
    </source>
</reference>